<dbReference type="Proteomes" id="UP001374579">
    <property type="component" value="Unassembled WGS sequence"/>
</dbReference>
<dbReference type="InterPro" id="IPR011992">
    <property type="entry name" value="EF-hand-dom_pair"/>
</dbReference>
<feature type="domain" description="EF-hand" evidence="2">
    <location>
        <begin position="109"/>
        <end position="144"/>
    </location>
</feature>
<dbReference type="SMART" id="SM00054">
    <property type="entry name" value="EFh"/>
    <property type="match status" value="2"/>
</dbReference>
<evidence type="ECO:0000259" key="2">
    <source>
        <dbReference type="PROSITE" id="PS50222"/>
    </source>
</evidence>
<accession>A0AAN9BE48</accession>
<protein>
    <recommendedName>
        <fullName evidence="2">EF-hand domain-containing protein</fullName>
    </recommendedName>
</protein>
<dbReference type="InterPro" id="IPR002048">
    <property type="entry name" value="EF_hand_dom"/>
</dbReference>
<feature type="chain" id="PRO_5043055607" description="EF-hand domain-containing protein" evidence="1">
    <location>
        <begin position="16"/>
        <end position="159"/>
    </location>
</feature>
<dbReference type="Gene3D" id="1.10.238.10">
    <property type="entry name" value="EF-hand"/>
    <property type="match status" value="1"/>
</dbReference>
<dbReference type="GO" id="GO:0005509">
    <property type="term" value="F:calcium ion binding"/>
    <property type="evidence" value="ECO:0007669"/>
    <property type="project" value="InterPro"/>
</dbReference>
<comment type="caution">
    <text evidence="3">The sequence shown here is derived from an EMBL/GenBank/DDBJ whole genome shotgun (WGS) entry which is preliminary data.</text>
</comment>
<feature type="signal peptide" evidence="1">
    <location>
        <begin position="1"/>
        <end position="15"/>
    </location>
</feature>
<gene>
    <name evidence="3" type="ORF">V1264_018936</name>
</gene>
<keyword evidence="1" id="KW-0732">Signal</keyword>
<organism evidence="3 4">
    <name type="scientific">Littorina saxatilis</name>
    <dbReference type="NCBI Taxonomy" id="31220"/>
    <lineage>
        <taxon>Eukaryota</taxon>
        <taxon>Metazoa</taxon>
        <taxon>Spiralia</taxon>
        <taxon>Lophotrochozoa</taxon>
        <taxon>Mollusca</taxon>
        <taxon>Gastropoda</taxon>
        <taxon>Caenogastropoda</taxon>
        <taxon>Littorinimorpha</taxon>
        <taxon>Littorinoidea</taxon>
        <taxon>Littorinidae</taxon>
        <taxon>Littorina</taxon>
    </lineage>
</organism>
<dbReference type="EMBL" id="JBAMIC010000008">
    <property type="protein sequence ID" value="KAK7104175.1"/>
    <property type="molecule type" value="Genomic_DNA"/>
</dbReference>
<reference evidence="3 4" key="1">
    <citation type="submission" date="2024-02" db="EMBL/GenBank/DDBJ databases">
        <title>Chromosome-scale genome assembly of the rough periwinkle Littorina saxatilis.</title>
        <authorList>
            <person name="De Jode A."/>
            <person name="Faria R."/>
            <person name="Formenti G."/>
            <person name="Sims Y."/>
            <person name="Smith T.P."/>
            <person name="Tracey A."/>
            <person name="Wood J.M.D."/>
            <person name="Zagrodzka Z.B."/>
            <person name="Johannesson K."/>
            <person name="Butlin R.K."/>
            <person name="Leder E.H."/>
        </authorList>
    </citation>
    <scope>NUCLEOTIDE SEQUENCE [LARGE SCALE GENOMIC DNA]</scope>
    <source>
        <strain evidence="3">Snail1</strain>
        <tissue evidence="3">Muscle</tissue>
    </source>
</reference>
<proteinExistence type="predicted"/>
<evidence type="ECO:0000313" key="4">
    <source>
        <dbReference type="Proteomes" id="UP001374579"/>
    </source>
</evidence>
<dbReference type="AlphaFoldDB" id="A0AAN9BE48"/>
<evidence type="ECO:0000313" key="3">
    <source>
        <dbReference type="EMBL" id="KAK7104175.1"/>
    </source>
</evidence>
<evidence type="ECO:0000256" key="1">
    <source>
        <dbReference type="SAM" id="SignalP"/>
    </source>
</evidence>
<dbReference type="Pfam" id="PF13202">
    <property type="entry name" value="EF-hand_5"/>
    <property type="match status" value="3"/>
</dbReference>
<keyword evidence="4" id="KW-1185">Reference proteome</keyword>
<dbReference type="SUPFAM" id="SSF47473">
    <property type="entry name" value="EF-hand"/>
    <property type="match status" value="1"/>
</dbReference>
<sequence length="159" mass="16898">MRFLIFAAFFAFVSGQTASPNAQAAVLQQLTAIFTKMDTDSDGELTLSEQLAYFDGVDTNNDGKLNNAEFMASRGSSGQNLPQAPDAYIKATFTFYDTMGGSQPADGFMSRSDVAFFFNLIDGNGDGTANLKEFDQAFIAIGKAIAQMVASTPAAPIGK</sequence>
<dbReference type="PROSITE" id="PS50222">
    <property type="entry name" value="EF_HAND_2"/>
    <property type="match status" value="2"/>
</dbReference>
<feature type="domain" description="EF-hand" evidence="2">
    <location>
        <begin position="25"/>
        <end position="60"/>
    </location>
</feature>
<name>A0AAN9BE48_9CAEN</name>